<gene>
    <name evidence="2" type="ORF">WDJ61_07630</name>
</gene>
<proteinExistence type="inferred from homology"/>
<evidence type="ECO:0000313" key="3">
    <source>
        <dbReference type="Proteomes" id="UP001387364"/>
    </source>
</evidence>
<protein>
    <submittedName>
        <fullName evidence="2">HesB/YadR/YfhF family protein</fullName>
    </submittedName>
</protein>
<reference evidence="2 3" key="1">
    <citation type="submission" date="2024-02" db="EMBL/GenBank/DDBJ databases">
        <title>Seven novel Bacillus-like species.</title>
        <authorList>
            <person name="Liu G."/>
        </authorList>
    </citation>
    <scope>NUCLEOTIDE SEQUENCE [LARGE SCALE GENOMIC DNA]</scope>
    <source>
        <strain evidence="2 3">FJAT-52991</strain>
    </source>
</reference>
<dbReference type="PIRSF" id="PIRSF034852">
    <property type="entry name" value="UCP034852"/>
    <property type="match status" value="1"/>
</dbReference>
<comment type="similarity">
    <text evidence="1">Belongs to the HesB/IscA family.</text>
</comment>
<sequence length="98" mass="11648">MNIFIHPQALSWFKQEVEVKSGEFVRFFARYGGSSPLHDSFSLGLTKEEPIEVGAMQEYDDVIFFIEQKDLWFFDGHDLHVHYNEKLDEPEYKYVKPE</sequence>
<dbReference type="RefSeq" id="WP_338754221.1">
    <property type="nucleotide sequence ID" value="NZ_CP147404.1"/>
</dbReference>
<dbReference type="InterPro" id="IPR008326">
    <property type="entry name" value="PdhI-like"/>
</dbReference>
<evidence type="ECO:0000256" key="1">
    <source>
        <dbReference type="ARBA" id="ARBA00006718"/>
    </source>
</evidence>
<evidence type="ECO:0000313" key="2">
    <source>
        <dbReference type="EMBL" id="WXB94487.1"/>
    </source>
</evidence>
<dbReference type="SUPFAM" id="SSF89360">
    <property type="entry name" value="HesB-like domain"/>
    <property type="match status" value="1"/>
</dbReference>
<dbReference type="Proteomes" id="UP001387364">
    <property type="component" value="Chromosome"/>
</dbReference>
<organism evidence="2 3">
    <name type="scientific">Bacillus kandeliae</name>
    <dbReference type="NCBI Taxonomy" id="3129297"/>
    <lineage>
        <taxon>Bacteria</taxon>
        <taxon>Bacillati</taxon>
        <taxon>Bacillota</taxon>
        <taxon>Bacilli</taxon>
        <taxon>Bacillales</taxon>
        <taxon>Bacillaceae</taxon>
        <taxon>Bacillus</taxon>
    </lineage>
</organism>
<dbReference type="EMBL" id="CP147404">
    <property type="protein sequence ID" value="WXB94487.1"/>
    <property type="molecule type" value="Genomic_DNA"/>
</dbReference>
<keyword evidence="3" id="KW-1185">Reference proteome</keyword>
<name>A0ABZ2NA63_9BACI</name>
<accession>A0ABZ2NA63</accession>
<dbReference type="InterPro" id="IPR035903">
    <property type="entry name" value="HesB-like_dom_sf"/>
</dbReference>